<proteinExistence type="predicted"/>
<evidence type="ECO:0000313" key="2">
    <source>
        <dbReference type="WBParaSite" id="ES5_v2.g13045.t1"/>
    </source>
</evidence>
<organism evidence="1 2">
    <name type="scientific">Panagrolaimus sp. ES5</name>
    <dbReference type="NCBI Taxonomy" id="591445"/>
    <lineage>
        <taxon>Eukaryota</taxon>
        <taxon>Metazoa</taxon>
        <taxon>Ecdysozoa</taxon>
        <taxon>Nematoda</taxon>
        <taxon>Chromadorea</taxon>
        <taxon>Rhabditida</taxon>
        <taxon>Tylenchina</taxon>
        <taxon>Panagrolaimomorpha</taxon>
        <taxon>Panagrolaimoidea</taxon>
        <taxon>Panagrolaimidae</taxon>
        <taxon>Panagrolaimus</taxon>
    </lineage>
</organism>
<sequence length="380" mass="44827">MILSPESLPNDPMLHILNILQDIVENESNIILLYGQEERYCKKRLTQKGFTASGWFKIANNNFVYEPDSPDKVFDIYELYTKGVDDTNVIIGCRNGFFTNAPEKKFKQDTENAEIICSNDDELEELPFVYHARYCKTKHQEARWIDETDIRKNDKLQYQNMKINNGTKTCCERITKHDALEKWHKYGIPGFEQTKVQEIVYMDKNTEMYLSNGLMTMLTHKKEEPDFFKIWHGSKRLIFRCSTHDRRAINAVGLREFLEFVEHIEFAGFWWTELFKYILPRFPESLKAWSMTRIALERQSLREIMNNLPSDLFDNIEKFHYDGRDTRGDRNIASIFNALHKENIGFKNLKDLIIIANTFSCSQFNSNLDKVLDVCFNIII</sequence>
<dbReference type="Proteomes" id="UP000887579">
    <property type="component" value="Unplaced"/>
</dbReference>
<accession>A0AC34F747</accession>
<reference evidence="2" key="1">
    <citation type="submission" date="2022-11" db="UniProtKB">
        <authorList>
            <consortium name="WormBaseParasite"/>
        </authorList>
    </citation>
    <scope>IDENTIFICATION</scope>
</reference>
<dbReference type="WBParaSite" id="ES5_v2.g13045.t1">
    <property type="protein sequence ID" value="ES5_v2.g13045.t1"/>
    <property type="gene ID" value="ES5_v2.g13045"/>
</dbReference>
<protein>
    <submittedName>
        <fullName evidence="2">Uncharacterized protein</fullName>
    </submittedName>
</protein>
<name>A0AC34F747_9BILA</name>
<evidence type="ECO:0000313" key="1">
    <source>
        <dbReference type="Proteomes" id="UP000887579"/>
    </source>
</evidence>